<dbReference type="AlphaFoldDB" id="A0A0V0YVP2"/>
<organism evidence="1 2">
    <name type="scientific">Trichinella patagoniensis</name>
    <dbReference type="NCBI Taxonomy" id="990121"/>
    <lineage>
        <taxon>Eukaryota</taxon>
        <taxon>Metazoa</taxon>
        <taxon>Ecdysozoa</taxon>
        <taxon>Nematoda</taxon>
        <taxon>Enoplea</taxon>
        <taxon>Dorylaimia</taxon>
        <taxon>Trichinellida</taxon>
        <taxon>Trichinellidae</taxon>
        <taxon>Trichinella</taxon>
    </lineage>
</organism>
<evidence type="ECO:0000313" key="2">
    <source>
        <dbReference type="Proteomes" id="UP000054783"/>
    </source>
</evidence>
<gene>
    <name evidence="1" type="ORF">T12_5602</name>
</gene>
<keyword evidence="2" id="KW-1185">Reference proteome</keyword>
<protein>
    <submittedName>
        <fullName evidence="1">Uncharacterized protein</fullName>
    </submittedName>
</protein>
<sequence length="57" mass="6604">MTSSTSTLICVSFRRKLLDNCSLFHNLVLIPIIAENPISHMYETNRLILRLPSWICQ</sequence>
<proteinExistence type="predicted"/>
<evidence type="ECO:0000313" key="1">
    <source>
        <dbReference type="EMBL" id="KRY04354.1"/>
    </source>
</evidence>
<dbReference type="Proteomes" id="UP000054783">
    <property type="component" value="Unassembled WGS sequence"/>
</dbReference>
<accession>A0A0V0YVP2</accession>
<comment type="caution">
    <text evidence="1">The sequence shown here is derived from an EMBL/GenBank/DDBJ whole genome shotgun (WGS) entry which is preliminary data.</text>
</comment>
<reference evidence="1 2" key="1">
    <citation type="submission" date="2015-01" db="EMBL/GenBank/DDBJ databases">
        <title>Evolution of Trichinella species and genotypes.</title>
        <authorList>
            <person name="Korhonen P.K."/>
            <person name="Edoardo P."/>
            <person name="Giuseppe L.R."/>
            <person name="Gasser R.B."/>
        </authorList>
    </citation>
    <scope>NUCLEOTIDE SEQUENCE [LARGE SCALE GENOMIC DNA]</scope>
    <source>
        <strain evidence="1">ISS2496</strain>
    </source>
</reference>
<name>A0A0V0YVP2_9BILA</name>
<dbReference type="EMBL" id="JYDQ01002008">
    <property type="protein sequence ID" value="KRY04354.1"/>
    <property type="molecule type" value="Genomic_DNA"/>
</dbReference>